<protein>
    <submittedName>
        <fullName evidence="1">Uncharacterized protein</fullName>
    </submittedName>
</protein>
<reference evidence="1 2" key="1">
    <citation type="submission" date="2012-06" db="EMBL/GenBank/DDBJ databases">
        <title>The complete genome of Ornithobacterium rhinotracheale DSM 15997.</title>
        <authorList>
            <consortium name="US DOE Joint Genome Institute (JGI-PGF)"/>
            <person name="Lucas S."/>
            <person name="Copeland A."/>
            <person name="Lapidus A."/>
            <person name="Goodwin L."/>
            <person name="Pitluck S."/>
            <person name="Peters L."/>
            <person name="Mikhailova N."/>
            <person name="Teshima H."/>
            <person name="Kyrpides N."/>
            <person name="Mavromatis K."/>
            <person name="Pagani I."/>
            <person name="Ivanova N."/>
            <person name="Ovchinnikova G."/>
            <person name="Zeytun A."/>
            <person name="Detter J.C."/>
            <person name="Han C."/>
            <person name="Land M."/>
            <person name="Hauser L."/>
            <person name="Markowitz V."/>
            <person name="Cheng J.-F."/>
            <person name="Hugenholtz P."/>
            <person name="Woyke T."/>
            <person name="Wu D."/>
            <person name="Lang E."/>
            <person name="Kopitz M."/>
            <person name="Brambilla E."/>
            <person name="Klenk H.-P."/>
            <person name="Eisen J.A."/>
        </authorList>
    </citation>
    <scope>NUCLEOTIDE SEQUENCE [LARGE SCALE GENOMIC DNA]</scope>
    <source>
        <strain evidence="2">ATCC 51463 / DSM 15997 / CCUG 23171 / LMG 9086</strain>
    </source>
</reference>
<accession>I4A2E1</accession>
<sequence length="46" mass="5342">MIFDVNFSLNISKKQIAPTKRFNPNENPNKYPSTQKSFTITLKLNI</sequence>
<dbReference type="HOGENOM" id="CLU_3186588_0_0_10"/>
<name>I4A2E1_ORNRL</name>
<keyword evidence="2" id="KW-1185">Reference proteome</keyword>
<dbReference type="KEGG" id="orh:Ornrh_1983"/>
<proteinExistence type="predicted"/>
<evidence type="ECO:0000313" key="1">
    <source>
        <dbReference type="EMBL" id="AFL98125.1"/>
    </source>
</evidence>
<gene>
    <name evidence="1" type="ordered locus">Ornrh_1983</name>
</gene>
<organism evidence="1 2">
    <name type="scientific">Ornithobacterium rhinotracheale (strain ATCC 51463 / DSM 15997 / CCUG 23171 / CIP 104009 / LMG 9086)</name>
    <dbReference type="NCBI Taxonomy" id="867902"/>
    <lineage>
        <taxon>Bacteria</taxon>
        <taxon>Pseudomonadati</taxon>
        <taxon>Bacteroidota</taxon>
        <taxon>Flavobacteriia</taxon>
        <taxon>Flavobacteriales</taxon>
        <taxon>Weeksellaceae</taxon>
        <taxon>Ornithobacterium</taxon>
    </lineage>
</organism>
<evidence type="ECO:0000313" key="2">
    <source>
        <dbReference type="Proteomes" id="UP000006051"/>
    </source>
</evidence>
<dbReference type="STRING" id="867902.Ornrh_1983"/>
<dbReference type="Proteomes" id="UP000006051">
    <property type="component" value="Chromosome"/>
</dbReference>
<dbReference type="EMBL" id="CP003283">
    <property type="protein sequence ID" value="AFL98125.1"/>
    <property type="molecule type" value="Genomic_DNA"/>
</dbReference>
<dbReference type="AlphaFoldDB" id="I4A2E1"/>